<comment type="caution">
    <text evidence="7">The sequence shown here is derived from an EMBL/GenBank/DDBJ whole genome shotgun (WGS) entry which is preliminary data.</text>
</comment>
<evidence type="ECO:0000256" key="3">
    <source>
        <dbReference type="ARBA" id="ARBA00022692"/>
    </source>
</evidence>
<evidence type="ECO:0000256" key="2">
    <source>
        <dbReference type="ARBA" id="ARBA00009694"/>
    </source>
</evidence>
<reference evidence="7 8" key="1">
    <citation type="submission" date="2020-04" db="EMBL/GenBank/DDBJ databases">
        <title>Genome sequencing of Rosenbergiella species.</title>
        <authorList>
            <person name="Alvarez-Perez S."/>
            <person name="Lievens B."/>
        </authorList>
    </citation>
    <scope>NUCLEOTIDE SEQUENCE [LARGE SCALE GENOMIC DNA]</scope>
    <source>
        <strain evidence="7 8">CdVSA20.1</strain>
    </source>
</reference>
<evidence type="ECO:0000313" key="8">
    <source>
        <dbReference type="Proteomes" id="UP000786875"/>
    </source>
</evidence>
<sequence length="131" mass="14681">MSSRMIYIFVAISGFFLVAFGAFGAHVLSHMLSSEQLAWIHTGLQYQAWHTLAILGLGTAMQTRCNIWFYWSTASIALGIVLFSGSLYSLALSHLHFLVFITPIGGMFFLIGWLLMLIGALRLRNRASRHE</sequence>
<evidence type="ECO:0000256" key="6">
    <source>
        <dbReference type="SAM" id="Phobius"/>
    </source>
</evidence>
<keyword evidence="3 6" id="KW-0812">Transmembrane</keyword>
<dbReference type="Pfam" id="PF04241">
    <property type="entry name" value="DUF423"/>
    <property type="match status" value="1"/>
</dbReference>
<dbReference type="PANTHER" id="PTHR43461:SF1">
    <property type="entry name" value="TRANSMEMBRANE PROTEIN 256"/>
    <property type="match status" value="1"/>
</dbReference>
<dbReference type="EMBL" id="JABBFO010000011">
    <property type="protein sequence ID" value="MBT0727945.1"/>
    <property type="molecule type" value="Genomic_DNA"/>
</dbReference>
<feature type="transmembrane region" description="Helical" evidence="6">
    <location>
        <begin position="68"/>
        <end position="91"/>
    </location>
</feature>
<name>A0ABS5T6G6_9GAMM</name>
<feature type="transmembrane region" description="Helical" evidence="6">
    <location>
        <begin position="6"/>
        <end position="28"/>
    </location>
</feature>
<keyword evidence="5 6" id="KW-0472">Membrane</keyword>
<comment type="subcellular location">
    <subcellularLocation>
        <location evidence="1">Membrane</location>
        <topology evidence="1">Multi-pass membrane protein</topology>
    </subcellularLocation>
</comment>
<comment type="similarity">
    <text evidence="2">Belongs to the UPF0382 family.</text>
</comment>
<gene>
    <name evidence="7" type="ORF">HGT73_11280</name>
</gene>
<evidence type="ECO:0000313" key="7">
    <source>
        <dbReference type="EMBL" id="MBT0727945.1"/>
    </source>
</evidence>
<organism evidence="7 8">
    <name type="scientific">Rosenbergiella australiborealis</name>
    <dbReference type="NCBI Taxonomy" id="1544696"/>
    <lineage>
        <taxon>Bacteria</taxon>
        <taxon>Pseudomonadati</taxon>
        <taxon>Pseudomonadota</taxon>
        <taxon>Gammaproteobacteria</taxon>
        <taxon>Enterobacterales</taxon>
        <taxon>Erwiniaceae</taxon>
        <taxon>Rosenbergiella</taxon>
    </lineage>
</organism>
<keyword evidence="4 6" id="KW-1133">Transmembrane helix</keyword>
<accession>A0ABS5T6G6</accession>
<dbReference type="RefSeq" id="WP_214215043.1">
    <property type="nucleotide sequence ID" value="NZ_JABBFO010000011.1"/>
</dbReference>
<evidence type="ECO:0000256" key="4">
    <source>
        <dbReference type="ARBA" id="ARBA00022989"/>
    </source>
</evidence>
<protein>
    <submittedName>
        <fullName evidence="7">DUF423 domain-containing protein</fullName>
    </submittedName>
</protein>
<keyword evidence="8" id="KW-1185">Reference proteome</keyword>
<proteinExistence type="inferred from homology"/>
<feature type="transmembrane region" description="Helical" evidence="6">
    <location>
        <begin position="97"/>
        <end position="121"/>
    </location>
</feature>
<evidence type="ECO:0000256" key="5">
    <source>
        <dbReference type="ARBA" id="ARBA00023136"/>
    </source>
</evidence>
<evidence type="ECO:0000256" key="1">
    <source>
        <dbReference type="ARBA" id="ARBA00004141"/>
    </source>
</evidence>
<dbReference type="NCBIfam" id="NF008125">
    <property type="entry name" value="PRK10873.1"/>
    <property type="match status" value="1"/>
</dbReference>
<dbReference type="InterPro" id="IPR006696">
    <property type="entry name" value="DUF423"/>
</dbReference>
<dbReference type="Proteomes" id="UP000786875">
    <property type="component" value="Unassembled WGS sequence"/>
</dbReference>
<dbReference type="PANTHER" id="PTHR43461">
    <property type="entry name" value="TRANSMEMBRANE PROTEIN 256"/>
    <property type="match status" value="1"/>
</dbReference>